<dbReference type="EMBL" id="CM056744">
    <property type="protein sequence ID" value="KAJ8665929.1"/>
    <property type="molecule type" value="Genomic_DNA"/>
</dbReference>
<protein>
    <submittedName>
        <fullName evidence="1">Uncharacterized protein</fullName>
    </submittedName>
</protein>
<evidence type="ECO:0000313" key="1">
    <source>
        <dbReference type="EMBL" id="KAJ8665929.1"/>
    </source>
</evidence>
<comment type="caution">
    <text evidence="1">The sequence shown here is derived from an EMBL/GenBank/DDBJ whole genome shotgun (WGS) entry which is preliminary data.</text>
</comment>
<gene>
    <name evidence="1" type="ORF">QAD02_007591</name>
</gene>
<organism evidence="1 2">
    <name type="scientific">Eretmocerus hayati</name>
    <dbReference type="NCBI Taxonomy" id="131215"/>
    <lineage>
        <taxon>Eukaryota</taxon>
        <taxon>Metazoa</taxon>
        <taxon>Ecdysozoa</taxon>
        <taxon>Arthropoda</taxon>
        <taxon>Hexapoda</taxon>
        <taxon>Insecta</taxon>
        <taxon>Pterygota</taxon>
        <taxon>Neoptera</taxon>
        <taxon>Endopterygota</taxon>
        <taxon>Hymenoptera</taxon>
        <taxon>Apocrita</taxon>
        <taxon>Proctotrupomorpha</taxon>
        <taxon>Chalcidoidea</taxon>
        <taxon>Aphelinidae</taxon>
        <taxon>Aphelininae</taxon>
        <taxon>Eretmocerus</taxon>
    </lineage>
</organism>
<dbReference type="Proteomes" id="UP001239111">
    <property type="component" value="Chromosome 4"/>
</dbReference>
<accession>A0ACC2N6H2</accession>
<proteinExistence type="predicted"/>
<name>A0ACC2N6H2_9HYME</name>
<reference evidence="1" key="1">
    <citation type="submission" date="2023-04" db="EMBL/GenBank/DDBJ databases">
        <title>A chromosome-level genome assembly of the parasitoid wasp Eretmocerus hayati.</title>
        <authorList>
            <person name="Zhong Y."/>
            <person name="Liu S."/>
            <person name="Liu Y."/>
        </authorList>
    </citation>
    <scope>NUCLEOTIDE SEQUENCE</scope>
    <source>
        <strain evidence="1">ZJU_SS_LIU_2023</strain>
    </source>
</reference>
<evidence type="ECO:0000313" key="2">
    <source>
        <dbReference type="Proteomes" id="UP001239111"/>
    </source>
</evidence>
<sequence>MHWPIRQTLVSSIISSISSERFSGVTSYLGNKDCPSFPPIFWNPCLTPSLAGTYDRLKRKWMLLQFYGYDDGIIREIATSASGESCIKSRAFHGENQQHHVHDPHRGSKPLHDSDGFVALISDNGSDSGVGSSTSDWSDVENQGGCRSQIFSADNTETELASARRGIDTQIYDRVADSSTGSGPSMSLRDSNTANQERVRLTVCQASDDDDGSSCVVGDSILVVPCNGDFGATPEVIVYIKPMSGR</sequence>
<keyword evidence="2" id="KW-1185">Reference proteome</keyword>